<organism evidence="10">
    <name type="scientific">hydrothermal vent metagenome</name>
    <dbReference type="NCBI Taxonomy" id="652676"/>
    <lineage>
        <taxon>unclassified sequences</taxon>
        <taxon>metagenomes</taxon>
        <taxon>ecological metagenomes</taxon>
    </lineage>
</organism>
<keyword evidence="4 7" id="KW-1133">Transmembrane helix</keyword>
<proteinExistence type="inferred from homology"/>
<comment type="subcellular location">
    <subcellularLocation>
        <location evidence="1">Cell membrane</location>
        <topology evidence="1">Multi-pass membrane protein</topology>
    </subcellularLocation>
</comment>
<keyword evidence="3 7" id="KW-0812">Transmembrane</keyword>
<feature type="transmembrane region" description="Helical" evidence="7">
    <location>
        <begin position="361"/>
        <end position="384"/>
    </location>
</feature>
<evidence type="ECO:0000313" key="10">
    <source>
        <dbReference type="EMBL" id="VAX19527.1"/>
    </source>
</evidence>
<dbReference type="InterPro" id="IPR003838">
    <property type="entry name" value="ABC3_permease_C"/>
</dbReference>
<protein>
    <submittedName>
        <fullName evidence="10">ABC-type antimicrobial peptide transport system, permease component</fullName>
    </submittedName>
</protein>
<evidence type="ECO:0000259" key="8">
    <source>
        <dbReference type="Pfam" id="PF02687"/>
    </source>
</evidence>
<feature type="domain" description="ABC3 transporter permease C-terminal" evidence="8">
    <location>
        <begin position="282"/>
        <end position="394"/>
    </location>
</feature>
<dbReference type="Pfam" id="PF12704">
    <property type="entry name" value="MacB_PCD"/>
    <property type="match status" value="1"/>
</dbReference>
<evidence type="ECO:0000256" key="2">
    <source>
        <dbReference type="ARBA" id="ARBA00022475"/>
    </source>
</evidence>
<dbReference type="PANTHER" id="PTHR30572:SF4">
    <property type="entry name" value="ABC TRANSPORTER PERMEASE YTRF"/>
    <property type="match status" value="1"/>
</dbReference>
<keyword evidence="5 7" id="KW-0472">Membrane</keyword>
<gene>
    <name evidence="10" type="ORF">MNBD_NITROSPINAE04-2470</name>
</gene>
<accession>A0A3B1CS83</accession>
<dbReference type="EMBL" id="UOGA01000158">
    <property type="protein sequence ID" value="VAX19527.1"/>
    <property type="molecule type" value="Genomic_DNA"/>
</dbReference>
<evidence type="ECO:0000256" key="4">
    <source>
        <dbReference type="ARBA" id="ARBA00022989"/>
    </source>
</evidence>
<dbReference type="GO" id="GO:0022857">
    <property type="term" value="F:transmembrane transporter activity"/>
    <property type="evidence" value="ECO:0007669"/>
    <property type="project" value="TreeGrafter"/>
</dbReference>
<comment type="similarity">
    <text evidence="6">Belongs to the ABC-4 integral membrane protein family.</text>
</comment>
<feature type="transmembrane region" description="Helical" evidence="7">
    <location>
        <begin position="21"/>
        <end position="41"/>
    </location>
</feature>
<sequence length="401" mass="44029">MFWIILQVALRELRGSWSRSLLTMLGVIIGVAAVVAMVALGQGAKHDMAKNIENLGANLLIIRPGLLQKGHVRKAVAQTLTLDDAFLIRKKVGRIVSVAPTISQAAQVKYFNKNTRTNIIGVTPDYLTARKFAVDKGKFFTFRDVAGARRVTALGKTVAEELFGLRPVVGRYIKINGVNFLVTAVMAEKGHAGWWDADDQILIPITTYQKRVFGGSFIRNIFVEVDRQGDMKWVSGRISALLRKSHRIRKNVEADFHVRSQVDILKSMESMTKTFTYLLGGIAAISLVVGGIGIMNIMLVTVTERTREIGLRKALGAKKRDILKQFLVESIIISGAGGLLGVGLGALIARVINGFSDWDTYVSTSSVLIAYTTALLVGVFFGWYPAFKAARLSPVDALRHE</sequence>
<evidence type="ECO:0000256" key="1">
    <source>
        <dbReference type="ARBA" id="ARBA00004651"/>
    </source>
</evidence>
<evidence type="ECO:0000256" key="5">
    <source>
        <dbReference type="ARBA" id="ARBA00023136"/>
    </source>
</evidence>
<dbReference type="AlphaFoldDB" id="A0A3B1CS83"/>
<feature type="transmembrane region" description="Helical" evidence="7">
    <location>
        <begin position="326"/>
        <end position="349"/>
    </location>
</feature>
<evidence type="ECO:0000259" key="9">
    <source>
        <dbReference type="Pfam" id="PF12704"/>
    </source>
</evidence>
<evidence type="ECO:0000256" key="7">
    <source>
        <dbReference type="SAM" id="Phobius"/>
    </source>
</evidence>
<keyword evidence="2" id="KW-1003">Cell membrane</keyword>
<dbReference type="Pfam" id="PF02687">
    <property type="entry name" value="FtsX"/>
    <property type="match status" value="1"/>
</dbReference>
<reference evidence="10" key="1">
    <citation type="submission" date="2018-06" db="EMBL/GenBank/DDBJ databases">
        <authorList>
            <person name="Zhirakovskaya E."/>
        </authorList>
    </citation>
    <scope>NUCLEOTIDE SEQUENCE</scope>
</reference>
<dbReference type="InterPro" id="IPR025857">
    <property type="entry name" value="MacB_PCD"/>
</dbReference>
<feature type="transmembrane region" description="Helical" evidence="7">
    <location>
        <begin position="275"/>
        <end position="302"/>
    </location>
</feature>
<dbReference type="PANTHER" id="PTHR30572">
    <property type="entry name" value="MEMBRANE COMPONENT OF TRANSPORTER-RELATED"/>
    <property type="match status" value="1"/>
</dbReference>
<evidence type="ECO:0000256" key="3">
    <source>
        <dbReference type="ARBA" id="ARBA00022692"/>
    </source>
</evidence>
<feature type="domain" description="MacB-like periplasmic core" evidence="9">
    <location>
        <begin position="20"/>
        <end position="239"/>
    </location>
</feature>
<name>A0A3B1CS83_9ZZZZ</name>
<dbReference type="GO" id="GO:0005886">
    <property type="term" value="C:plasma membrane"/>
    <property type="evidence" value="ECO:0007669"/>
    <property type="project" value="UniProtKB-SubCell"/>
</dbReference>
<evidence type="ECO:0000256" key="6">
    <source>
        <dbReference type="ARBA" id="ARBA00038076"/>
    </source>
</evidence>
<dbReference type="InterPro" id="IPR050250">
    <property type="entry name" value="Macrolide_Exporter_MacB"/>
</dbReference>